<feature type="transmembrane region" description="Helical" evidence="7">
    <location>
        <begin position="64"/>
        <end position="86"/>
    </location>
</feature>
<keyword evidence="3" id="KW-1003">Cell membrane</keyword>
<dbReference type="InterPro" id="IPR007353">
    <property type="entry name" value="DUF421"/>
</dbReference>
<comment type="caution">
    <text evidence="10">The sequence shown here is derived from an EMBL/GenBank/DDBJ whole genome shotgun (WGS) entry which is preliminary data.</text>
</comment>
<evidence type="ECO:0000256" key="2">
    <source>
        <dbReference type="ARBA" id="ARBA00006448"/>
    </source>
</evidence>
<protein>
    <submittedName>
        <fullName evidence="10">DUF421 domain-containing protein</fullName>
    </submittedName>
</protein>
<dbReference type="PANTHER" id="PTHR34582:SF6">
    <property type="entry name" value="UPF0702 TRANSMEMBRANE PROTEIN YCAP"/>
    <property type="match status" value="1"/>
</dbReference>
<evidence type="ECO:0000256" key="1">
    <source>
        <dbReference type="ARBA" id="ARBA00004651"/>
    </source>
</evidence>
<dbReference type="Gene3D" id="3.30.240.20">
    <property type="entry name" value="bsu07140 like domains"/>
    <property type="match status" value="1"/>
</dbReference>
<sequence length="175" mass="19508">MWYDSDPGLLGILVSAIIGFAWLIFLLRLAGKRTVAKFNMYDMILTFTVGSVLASMIVLEGVKVVEGCLAMAALVALDWLLSYAALKSRLVRDILKAPPTVLVKDGELQRDNMRREQMVEEEIDMLLRQNDITNLSEIEALTIESAGDIGLIKRREGVDEPQTLRKLRTKDGGVE</sequence>
<gene>
    <name evidence="10" type="ORF">D8780_14360</name>
</gene>
<keyword evidence="6 7" id="KW-0472">Membrane</keyword>
<reference evidence="10 11" key="1">
    <citation type="submission" date="2018-10" db="EMBL/GenBank/DDBJ databases">
        <title>Notoacmeibacter sp. M2BS9Y-3-1, whole genome shotgun sequence.</title>
        <authorList>
            <person name="Tuo L."/>
        </authorList>
    </citation>
    <scope>NUCLEOTIDE SEQUENCE [LARGE SCALE GENOMIC DNA]</scope>
    <source>
        <strain evidence="10 11">M2BS9Y-3-1</strain>
    </source>
</reference>
<evidence type="ECO:0000256" key="5">
    <source>
        <dbReference type="ARBA" id="ARBA00022989"/>
    </source>
</evidence>
<comment type="similarity">
    <text evidence="2">Belongs to the UPF0702 family.</text>
</comment>
<feature type="transmembrane region" description="Helical" evidence="7">
    <location>
        <begin position="38"/>
        <end position="58"/>
    </location>
</feature>
<organism evidence="10 11">
    <name type="scientific">Notoacmeibacter ruber</name>
    <dbReference type="NCBI Taxonomy" id="2670375"/>
    <lineage>
        <taxon>Bacteria</taxon>
        <taxon>Pseudomonadati</taxon>
        <taxon>Pseudomonadota</taxon>
        <taxon>Alphaproteobacteria</taxon>
        <taxon>Hyphomicrobiales</taxon>
        <taxon>Notoacmeibacteraceae</taxon>
        <taxon>Notoacmeibacter</taxon>
    </lineage>
</organism>
<accession>A0A3L7JFJ2</accession>
<dbReference type="InterPro" id="IPR048454">
    <property type="entry name" value="YetF_N"/>
</dbReference>
<evidence type="ECO:0000259" key="9">
    <source>
        <dbReference type="Pfam" id="PF20730"/>
    </source>
</evidence>
<comment type="subcellular location">
    <subcellularLocation>
        <location evidence="1">Cell membrane</location>
        <topology evidence="1">Multi-pass membrane protein</topology>
    </subcellularLocation>
</comment>
<proteinExistence type="inferred from homology"/>
<dbReference type="EMBL" id="RCWN01000001">
    <property type="protein sequence ID" value="RLQ89250.1"/>
    <property type="molecule type" value="Genomic_DNA"/>
</dbReference>
<keyword evidence="11" id="KW-1185">Reference proteome</keyword>
<evidence type="ECO:0000256" key="3">
    <source>
        <dbReference type="ARBA" id="ARBA00022475"/>
    </source>
</evidence>
<dbReference type="PANTHER" id="PTHR34582">
    <property type="entry name" value="UPF0702 TRANSMEMBRANE PROTEIN YCAP"/>
    <property type="match status" value="1"/>
</dbReference>
<dbReference type="InterPro" id="IPR023090">
    <property type="entry name" value="UPF0702_alpha/beta_dom_sf"/>
</dbReference>
<dbReference type="GO" id="GO:0005886">
    <property type="term" value="C:plasma membrane"/>
    <property type="evidence" value="ECO:0007669"/>
    <property type="project" value="UniProtKB-SubCell"/>
</dbReference>
<dbReference type="AlphaFoldDB" id="A0A3L7JFJ2"/>
<evidence type="ECO:0000313" key="11">
    <source>
        <dbReference type="Proteomes" id="UP000281094"/>
    </source>
</evidence>
<keyword evidence="5 7" id="KW-1133">Transmembrane helix</keyword>
<dbReference type="Pfam" id="PF04239">
    <property type="entry name" value="DUF421"/>
    <property type="match status" value="1"/>
</dbReference>
<evidence type="ECO:0000256" key="4">
    <source>
        <dbReference type="ARBA" id="ARBA00022692"/>
    </source>
</evidence>
<evidence type="ECO:0000313" key="10">
    <source>
        <dbReference type="EMBL" id="RLQ89250.1"/>
    </source>
</evidence>
<feature type="domain" description="YetF C-terminal" evidence="8">
    <location>
        <begin position="87"/>
        <end position="160"/>
    </location>
</feature>
<keyword evidence="4 7" id="KW-0812">Transmembrane</keyword>
<name>A0A3L7JFJ2_9HYPH</name>
<feature type="transmembrane region" description="Helical" evidence="7">
    <location>
        <begin position="12"/>
        <end position="31"/>
    </location>
</feature>
<evidence type="ECO:0000259" key="8">
    <source>
        <dbReference type="Pfam" id="PF04239"/>
    </source>
</evidence>
<dbReference type="Pfam" id="PF20730">
    <property type="entry name" value="YetF_N"/>
    <property type="match status" value="1"/>
</dbReference>
<dbReference type="RefSeq" id="WP_121646217.1">
    <property type="nucleotide sequence ID" value="NZ_RCWN01000001.1"/>
</dbReference>
<dbReference type="Proteomes" id="UP000281094">
    <property type="component" value="Unassembled WGS sequence"/>
</dbReference>
<evidence type="ECO:0000256" key="6">
    <source>
        <dbReference type="ARBA" id="ARBA00023136"/>
    </source>
</evidence>
<feature type="domain" description="YetF-like N-terminal transmembrane" evidence="9">
    <location>
        <begin position="12"/>
        <end position="83"/>
    </location>
</feature>
<evidence type="ECO:0000256" key="7">
    <source>
        <dbReference type="SAM" id="Phobius"/>
    </source>
</evidence>